<evidence type="ECO:0000259" key="2">
    <source>
        <dbReference type="Pfam" id="PF06985"/>
    </source>
</evidence>
<keyword evidence="1" id="KW-0812">Transmembrane</keyword>
<dbReference type="Pfam" id="PF26639">
    <property type="entry name" value="Het-6_barrel"/>
    <property type="match status" value="1"/>
</dbReference>
<dbReference type="Pfam" id="PF06985">
    <property type="entry name" value="HET"/>
    <property type="match status" value="1"/>
</dbReference>
<name>A0A8E2E0G7_9PEZI</name>
<dbReference type="EMBL" id="KV745392">
    <property type="protein sequence ID" value="OCK74923.1"/>
    <property type="molecule type" value="Genomic_DNA"/>
</dbReference>
<dbReference type="PANTHER" id="PTHR24148:SF64">
    <property type="entry name" value="HETEROKARYON INCOMPATIBILITY DOMAIN-CONTAINING PROTEIN"/>
    <property type="match status" value="1"/>
</dbReference>
<dbReference type="OrthoDB" id="5416609at2759"/>
<keyword evidence="1" id="KW-0472">Membrane</keyword>
<gene>
    <name evidence="3" type="ORF">K432DRAFT_437776</name>
</gene>
<keyword evidence="4" id="KW-1185">Reference proteome</keyword>
<feature type="transmembrane region" description="Helical" evidence="1">
    <location>
        <begin position="571"/>
        <end position="589"/>
    </location>
</feature>
<dbReference type="InterPro" id="IPR010730">
    <property type="entry name" value="HET"/>
</dbReference>
<dbReference type="PANTHER" id="PTHR24148">
    <property type="entry name" value="ANKYRIN REPEAT DOMAIN-CONTAINING PROTEIN 39 HOMOLOG-RELATED"/>
    <property type="match status" value="1"/>
</dbReference>
<sequence length="696" mass="79311">MSFRGITATEWVAMENMRERNERLRMRSLRWLFKTLFPAWHASMHTPPWYIQPFTYRPFEDPTTMIRLIRLHPLKHDQWYDPHDPEQTVVIDTKMVYLTDCPDIEPFVAISYCWGDQKETAKIICDGYVMTITKSLHEALLHFRGPTERIFWADAICINQTDNEEKTHQVRLMRQIYEKAQSVAVWLGEQASYSDHVLNLSEAFGSALLQTPIAETRDFSSPEVQKALFQALPPLYEVGWSSVGQFLQRPWFGRMWVIQEIAVAPAAMLHCGSLSTSWSTFSDLLQFMLYVGLLERHPDNHAEKAAALMKTRENFQNRTPVDFLVLMLRHRPCQATIGKDKIFALSGLSDFPLRPDYTRTDEDVFTEAAIEMMKADGNLDILSVPHSRHAHLETRNNSLPSWVPDWTDTPFVASTIPRAHLTHSPSPNFHASTPLQIPSSPFSFQIPPSPTPFTPQISPSKTTLTLHGHPVDTITHAATPVESPAWSTSISAIIHSDTTFYHALTTWESIARARSPTLYITGEDMLDVYWQTLLAGQNPRELDAHRAVFQRWERSWSFWWYLFKSPLPAGLVVWWCWCFGMISVGAMFVKHAVFGWRDQSAVGGKARAEIQVVKNSILNRRLVRTRGGYVGLAASGAEVGDQVVLARGCRVPLVLRRRGEKDGDGEGWRFVGDAYVHGMMYGECFEEGRCVSIALT</sequence>
<evidence type="ECO:0000313" key="4">
    <source>
        <dbReference type="Proteomes" id="UP000250266"/>
    </source>
</evidence>
<organism evidence="3 4">
    <name type="scientific">Lepidopterella palustris CBS 459.81</name>
    <dbReference type="NCBI Taxonomy" id="1314670"/>
    <lineage>
        <taxon>Eukaryota</taxon>
        <taxon>Fungi</taxon>
        <taxon>Dikarya</taxon>
        <taxon>Ascomycota</taxon>
        <taxon>Pezizomycotina</taxon>
        <taxon>Dothideomycetes</taxon>
        <taxon>Pleosporomycetidae</taxon>
        <taxon>Mytilinidiales</taxon>
        <taxon>Argynnaceae</taxon>
        <taxon>Lepidopterella</taxon>
    </lineage>
</organism>
<evidence type="ECO:0000256" key="1">
    <source>
        <dbReference type="SAM" id="Phobius"/>
    </source>
</evidence>
<reference evidence="3 4" key="1">
    <citation type="journal article" date="2016" name="Nat. Commun.">
        <title>Ectomycorrhizal ecology is imprinted in the genome of the dominant symbiotic fungus Cenococcum geophilum.</title>
        <authorList>
            <consortium name="DOE Joint Genome Institute"/>
            <person name="Peter M."/>
            <person name="Kohler A."/>
            <person name="Ohm R.A."/>
            <person name="Kuo A."/>
            <person name="Krutzmann J."/>
            <person name="Morin E."/>
            <person name="Arend M."/>
            <person name="Barry K.W."/>
            <person name="Binder M."/>
            <person name="Choi C."/>
            <person name="Clum A."/>
            <person name="Copeland A."/>
            <person name="Grisel N."/>
            <person name="Haridas S."/>
            <person name="Kipfer T."/>
            <person name="LaButti K."/>
            <person name="Lindquist E."/>
            <person name="Lipzen A."/>
            <person name="Maire R."/>
            <person name="Meier B."/>
            <person name="Mihaltcheva S."/>
            <person name="Molinier V."/>
            <person name="Murat C."/>
            <person name="Poggeler S."/>
            <person name="Quandt C.A."/>
            <person name="Sperisen C."/>
            <person name="Tritt A."/>
            <person name="Tisserant E."/>
            <person name="Crous P.W."/>
            <person name="Henrissat B."/>
            <person name="Nehls U."/>
            <person name="Egli S."/>
            <person name="Spatafora J.W."/>
            <person name="Grigoriev I.V."/>
            <person name="Martin F.M."/>
        </authorList>
    </citation>
    <scope>NUCLEOTIDE SEQUENCE [LARGE SCALE GENOMIC DNA]</scope>
    <source>
        <strain evidence="3 4">CBS 459.81</strain>
    </source>
</reference>
<evidence type="ECO:0000313" key="3">
    <source>
        <dbReference type="EMBL" id="OCK74923.1"/>
    </source>
</evidence>
<accession>A0A8E2E0G7</accession>
<dbReference type="Proteomes" id="UP000250266">
    <property type="component" value="Unassembled WGS sequence"/>
</dbReference>
<proteinExistence type="predicted"/>
<dbReference type="InterPro" id="IPR052895">
    <property type="entry name" value="HetReg/Transcr_Mod"/>
</dbReference>
<dbReference type="AlphaFoldDB" id="A0A8E2E0G7"/>
<protein>
    <submittedName>
        <fullName evidence="3">HET-domain-containing protein</fullName>
    </submittedName>
</protein>
<feature type="domain" description="Heterokaryon incompatibility" evidence="2">
    <location>
        <begin position="107"/>
        <end position="260"/>
    </location>
</feature>
<keyword evidence="1" id="KW-1133">Transmembrane helix</keyword>